<feature type="region of interest" description="Disordered" evidence="1">
    <location>
        <begin position="239"/>
        <end position="356"/>
    </location>
</feature>
<dbReference type="AlphaFoldDB" id="A0A6A5VU90"/>
<sequence length="356" mass="40027">MSTNRENHPESQEEGEDVEIHEAQQDTNLPNSSDDNYIAGTSENKASTTAILDAIKRKILVVEKINLKATGLEIQRHEEERRYHYPLRMRVGTWSHDKKSEVWMYMTPARGANNGSQNPCVVEIQDEEGTITGRKTLKTGRSHDLGEVDLEPALQCLRGRGSEKGHNYLPLCMFVQYCFLLKYEETGLIALEKREIPINKQFHRYLEQAIRAYCERKKISVKEGQFTFTLHTSKASKSSRISSAAKKASRERRSSKIEPGGYQEPSGSDLDSGPDISYFSSEEDREAMMNKRKPDLKISSKGSKSTNSGHAFSPAGSSKIESVDPTKLEPRPIHSLLGNLPSRTNRPTSNNSVKVL</sequence>
<dbReference type="Proteomes" id="UP000800036">
    <property type="component" value="Unassembled WGS sequence"/>
</dbReference>
<dbReference type="EMBL" id="ML976665">
    <property type="protein sequence ID" value="KAF1976807.1"/>
    <property type="molecule type" value="Genomic_DNA"/>
</dbReference>
<protein>
    <submittedName>
        <fullName evidence="2">Uncharacterized protein</fullName>
    </submittedName>
</protein>
<evidence type="ECO:0000313" key="3">
    <source>
        <dbReference type="Proteomes" id="UP000800036"/>
    </source>
</evidence>
<gene>
    <name evidence="2" type="ORF">BU23DRAFT_12668</name>
</gene>
<feature type="region of interest" description="Disordered" evidence="1">
    <location>
        <begin position="1"/>
        <end position="39"/>
    </location>
</feature>
<organism evidence="2 3">
    <name type="scientific">Bimuria novae-zelandiae CBS 107.79</name>
    <dbReference type="NCBI Taxonomy" id="1447943"/>
    <lineage>
        <taxon>Eukaryota</taxon>
        <taxon>Fungi</taxon>
        <taxon>Dikarya</taxon>
        <taxon>Ascomycota</taxon>
        <taxon>Pezizomycotina</taxon>
        <taxon>Dothideomycetes</taxon>
        <taxon>Pleosporomycetidae</taxon>
        <taxon>Pleosporales</taxon>
        <taxon>Massarineae</taxon>
        <taxon>Didymosphaeriaceae</taxon>
        <taxon>Bimuria</taxon>
    </lineage>
</organism>
<keyword evidence="3" id="KW-1185">Reference proteome</keyword>
<feature type="compositionally biased region" description="Basic and acidic residues" evidence="1">
    <location>
        <begin position="1"/>
        <end position="11"/>
    </location>
</feature>
<name>A0A6A5VU90_9PLEO</name>
<evidence type="ECO:0000256" key="1">
    <source>
        <dbReference type="SAM" id="MobiDB-lite"/>
    </source>
</evidence>
<feature type="compositionally biased region" description="Basic and acidic residues" evidence="1">
    <location>
        <begin position="321"/>
        <end position="332"/>
    </location>
</feature>
<feature type="compositionally biased region" description="Polar residues" evidence="1">
    <location>
        <begin position="300"/>
        <end position="320"/>
    </location>
</feature>
<evidence type="ECO:0000313" key="2">
    <source>
        <dbReference type="EMBL" id="KAF1976807.1"/>
    </source>
</evidence>
<dbReference type="OrthoDB" id="10556397at2759"/>
<feature type="compositionally biased region" description="Polar residues" evidence="1">
    <location>
        <begin position="341"/>
        <end position="356"/>
    </location>
</feature>
<proteinExistence type="predicted"/>
<reference evidence="2" key="1">
    <citation type="journal article" date="2020" name="Stud. Mycol.">
        <title>101 Dothideomycetes genomes: a test case for predicting lifestyles and emergence of pathogens.</title>
        <authorList>
            <person name="Haridas S."/>
            <person name="Albert R."/>
            <person name="Binder M."/>
            <person name="Bloem J."/>
            <person name="Labutti K."/>
            <person name="Salamov A."/>
            <person name="Andreopoulos B."/>
            <person name="Baker S."/>
            <person name="Barry K."/>
            <person name="Bills G."/>
            <person name="Bluhm B."/>
            <person name="Cannon C."/>
            <person name="Castanera R."/>
            <person name="Culley D."/>
            <person name="Daum C."/>
            <person name="Ezra D."/>
            <person name="Gonzalez J."/>
            <person name="Henrissat B."/>
            <person name="Kuo A."/>
            <person name="Liang C."/>
            <person name="Lipzen A."/>
            <person name="Lutzoni F."/>
            <person name="Magnuson J."/>
            <person name="Mondo S."/>
            <person name="Nolan M."/>
            <person name="Ohm R."/>
            <person name="Pangilinan J."/>
            <person name="Park H.-J."/>
            <person name="Ramirez L."/>
            <person name="Alfaro M."/>
            <person name="Sun H."/>
            <person name="Tritt A."/>
            <person name="Yoshinaga Y."/>
            <person name="Zwiers L.-H."/>
            <person name="Turgeon B."/>
            <person name="Goodwin S."/>
            <person name="Spatafora J."/>
            <person name="Crous P."/>
            <person name="Grigoriev I."/>
        </authorList>
    </citation>
    <scope>NUCLEOTIDE SEQUENCE</scope>
    <source>
        <strain evidence="2">CBS 107.79</strain>
    </source>
</reference>
<feature type="compositionally biased region" description="Basic and acidic residues" evidence="1">
    <location>
        <begin position="286"/>
        <end position="298"/>
    </location>
</feature>
<accession>A0A6A5VU90</accession>
<feature type="compositionally biased region" description="Polar residues" evidence="1">
    <location>
        <begin position="25"/>
        <end position="39"/>
    </location>
</feature>